<dbReference type="GO" id="GO:0005886">
    <property type="term" value="C:plasma membrane"/>
    <property type="evidence" value="ECO:0007669"/>
    <property type="project" value="UniProtKB-SubCell"/>
</dbReference>
<keyword evidence="5" id="KW-1003">Cell membrane</keyword>
<evidence type="ECO:0000256" key="2">
    <source>
        <dbReference type="ARBA" id="ARBA00004542"/>
    </source>
</evidence>
<keyword evidence="8 14" id="KW-1133">Transmembrane helix</keyword>
<dbReference type="EMBL" id="ABDC03026658">
    <property type="status" value="NOT_ANNOTATED_CDS"/>
    <property type="molecule type" value="Genomic_DNA"/>
</dbReference>
<keyword evidence="11" id="KW-0325">Glycoprotein</keyword>
<keyword evidence="7" id="KW-0967">Endosome</keyword>
<keyword evidence="17" id="KW-1185">Reference proteome</keyword>
<evidence type="ECO:0000256" key="3">
    <source>
        <dbReference type="ARBA" id="ARBA00004651"/>
    </source>
</evidence>
<gene>
    <name evidence="16" type="primary">TMEM150B</name>
</gene>
<proteinExistence type="inferred from homology"/>
<comment type="function">
    <text evidence="13">Modulator of macroautophagy that causes accumulation of autophagosomes under basal conditions and enhances autophagic flux. Represses cell death and promotes long-term clonogenic survival of cells grown in the absence of glucose in a macroautophagy-independent manner. May have some role in extracellular matrix engulfment or growth factor receptor recycling, both of which can modulate cell survival.</text>
</comment>
<keyword evidence="10 14" id="KW-0472">Membrane</keyword>
<evidence type="ECO:0000256" key="14">
    <source>
        <dbReference type="SAM" id="Phobius"/>
    </source>
</evidence>
<dbReference type="Proteomes" id="UP000694394">
    <property type="component" value="Chromosome 22"/>
</dbReference>
<sequence length="235" mass="26028">MWGYLTLLPAFLALWATMGIWIVFAIAVANRTVNLSEGFPYISICGSYPPQSCIFGQLLNIGAAMATWICIVRYHQLRDWGVRKSPNQLILWTGLFSALGTSVVANFQEKNQKPTHLVGAFLAFILGNLYFWLQLLLRWRMKSLPQPGGPWLGLLRLALCCLCTVLIVAMIVLHSWKLRSASAVCEWATAMLLFGLFGLLSVDFSVLDSCTLCLQPRPSLSPLPASPISLPVQLS</sequence>
<dbReference type="PANTHER" id="PTHR21324:SF3">
    <property type="entry name" value="MODULATOR OF MACROAUTOPHAGY TMEM150B"/>
    <property type="match status" value="1"/>
</dbReference>
<evidence type="ECO:0000256" key="12">
    <source>
        <dbReference type="ARBA" id="ARBA00023329"/>
    </source>
</evidence>
<organism evidence="16 17">
    <name type="scientific">Microcebus murinus</name>
    <name type="common">Gray mouse lemur</name>
    <name type="synonym">Lemur murinus</name>
    <dbReference type="NCBI Taxonomy" id="30608"/>
    <lineage>
        <taxon>Eukaryota</taxon>
        <taxon>Metazoa</taxon>
        <taxon>Chordata</taxon>
        <taxon>Craniata</taxon>
        <taxon>Vertebrata</taxon>
        <taxon>Euteleostomi</taxon>
        <taxon>Mammalia</taxon>
        <taxon>Eutheria</taxon>
        <taxon>Euarchontoglires</taxon>
        <taxon>Primates</taxon>
        <taxon>Strepsirrhini</taxon>
        <taxon>Lemuriformes</taxon>
        <taxon>Cheirogaleidae</taxon>
        <taxon>Microcebus</taxon>
    </lineage>
</organism>
<keyword evidence="6 14" id="KW-0812">Transmembrane</keyword>
<feature type="transmembrane region" description="Helical" evidence="14">
    <location>
        <begin position="114"/>
        <end position="133"/>
    </location>
</feature>
<reference evidence="16" key="3">
    <citation type="submission" date="2025-09" db="UniProtKB">
        <authorList>
            <consortium name="Ensembl"/>
        </authorList>
    </citation>
    <scope>IDENTIFICATION</scope>
</reference>
<dbReference type="GO" id="GO:0000421">
    <property type="term" value="C:autophagosome membrane"/>
    <property type="evidence" value="ECO:0007669"/>
    <property type="project" value="UniProtKB-SubCell"/>
</dbReference>
<evidence type="ECO:0000313" key="17">
    <source>
        <dbReference type="Proteomes" id="UP000694394"/>
    </source>
</evidence>
<evidence type="ECO:0000256" key="6">
    <source>
        <dbReference type="ARBA" id="ARBA00022692"/>
    </source>
</evidence>
<dbReference type="Ensembl" id="ENSMICT00000016688.3">
    <property type="protein sequence ID" value="ENSMICP00000015208.3"/>
    <property type="gene ID" value="ENSMICG00000016692.3"/>
</dbReference>
<evidence type="ECO:0000256" key="1">
    <source>
        <dbReference type="ARBA" id="ARBA00004337"/>
    </source>
</evidence>
<dbReference type="GO" id="GO:0006914">
    <property type="term" value="P:autophagy"/>
    <property type="evidence" value="ECO:0007669"/>
    <property type="project" value="UniProtKB-KW"/>
</dbReference>
<accession>A0A8C5V9M1</accession>
<evidence type="ECO:0000256" key="5">
    <source>
        <dbReference type="ARBA" id="ARBA00022475"/>
    </source>
</evidence>
<dbReference type="GO" id="GO:0010008">
    <property type="term" value="C:endosome membrane"/>
    <property type="evidence" value="ECO:0007669"/>
    <property type="project" value="UniProtKB-SubCell"/>
</dbReference>
<evidence type="ECO:0000256" key="11">
    <source>
        <dbReference type="ARBA" id="ARBA00023180"/>
    </source>
</evidence>
<dbReference type="AlphaFoldDB" id="A0A8C5V9M1"/>
<evidence type="ECO:0000256" key="4">
    <source>
        <dbReference type="ARBA" id="ARBA00006565"/>
    </source>
</evidence>
<evidence type="ECO:0000256" key="10">
    <source>
        <dbReference type="ARBA" id="ARBA00023136"/>
    </source>
</evidence>
<reference evidence="16" key="2">
    <citation type="submission" date="2025-08" db="UniProtKB">
        <authorList>
            <consortium name="Ensembl"/>
        </authorList>
    </citation>
    <scope>IDENTIFICATION</scope>
</reference>
<feature type="transmembrane region" description="Helical" evidence="14">
    <location>
        <begin position="89"/>
        <end position="108"/>
    </location>
</feature>
<name>A0A8C5V9M1_MICMU</name>
<evidence type="ECO:0000259" key="15">
    <source>
        <dbReference type="Pfam" id="PF10277"/>
    </source>
</evidence>
<dbReference type="PANTHER" id="PTHR21324">
    <property type="entry name" value="FASTING-INDUCIBLE INTEGRAL MEMBRANE PROTEIN TM6P1-RELATED"/>
    <property type="match status" value="1"/>
</dbReference>
<keyword evidence="12" id="KW-0968">Cytoplasmic vesicle</keyword>
<dbReference type="OMA" id="IRYHQLR"/>
<evidence type="ECO:0000256" key="7">
    <source>
        <dbReference type="ARBA" id="ARBA00022753"/>
    </source>
</evidence>
<evidence type="ECO:0000256" key="9">
    <source>
        <dbReference type="ARBA" id="ARBA00023006"/>
    </source>
</evidence>
<protein>
    <submittedName>
        <fullName evidence="16">Transmembrane protein 150B</fullName>
    </submittedName>
</protein>
<dbReference type="GeneTree" id="ENSGT01030000234578"/>
<feature type="transmembrane region" description="Helical" evidence="14">
    <location>
        <begin position="58"/>
        <end position="77"/>
    </location>
</feature>
<dbReference type="InterPro" id="IPR050911">
    <property type="entry name" value="DRAM/TMEM150_Autophagy_Mod"/>
</dbReference>
<comment type="subcellular location">
    <subcellularLocation>
        <location evidence="3">Cell membrane</location>
        <topology evidence="3">Multi-pass membrane protein</topology>
    </subcellularLocation>
    <subcellularLocation>
        <location evidence="2">Cytoplasmic vesicle</location>
        <location evidence="2">Autophagosome membrane</location>
        <topology evidence="2">Multi-pass membrane protein</topology>
    </subcellularLocation>
    <subcellularLocation>
        <location evidence="1">Endosome membrane</location>
        <topology evidence="1">Multi-pass membrane protein</topology>
    </subcellularLocation>
</comment>
<evidence type="ECO:0000313" key="16">
    <source>
        <dbReference type="Ensembl" id="ENSMICP00000015208.3"/>
    </source>
</evidence>
<keyword evidence="9" id="KW-0072">Autophagy</keyword>
<reference evidence="16" key="1">
    <citation type="submission" date="2016-12" db="EMBL/GenBank/DDBJ databases">
        <title>Mouse lemur reference genome and diversity panel.</title>
        <authorList>
            <person name="Harris R."/>
            <person name="Larsen P."/>
            <person name="Liu Y."/>
            <person name="Hughes D.S."/>
            <person name="Murali S."/>
            <person name="Raveendran M."/>
            <person name="Korchina V."/>
            <person name="Wang M."/>
            <person name="Jhangiani S."/>
            <person name="Bandaranaike D."/>
            <person name="Bellair M."/>
            <person name="Blankenburg K."/>
            <person name="Chao H."/>
            <person name="Dahdouli M."/>
            <person name="Dinh H."/>
            <person name="Doddapaneni H."/>
            <person name="English A."/>
            <person name="Firestine M."/>
            <person name="Gnanaolivu R."/>
            <person name="Gross S."/>
            <person name="Hernandez B."/>
            <person name="Javaid M."/>
            <person name="Jayaseelan J."/>
            <person name="Jones J."/>
            <person name="Khan Z."/>
            <person name="Kovar C."/>
            <person name="Kurapati P."/>
            <person name="Le B."/>
            <person name="Lee S."/>
            <person name="Li M."/>
            <person name="Mathew T."/>
            <person name="Narasimhan A."/>
            <person name="Ngo D."/>
            <person name="Nguyen L."/>
            <person name="Okwuonu G."/>
            <person name="Ongeri F."/>
            <person name="Osuji N."/>
            <person name="Pu L.-L."/>
            <person name="Puazo M."/>
            <person name="Quiroz J."/>
            <person name="Raj R."/>
            <person name="Rajbhandari K."/>
            <person name="Reid J.G."/>
            <person name="Santibanez J."/>
            <person name="Sexton D."/>
            <person name="Skinner E."/>
            <person name="Vee V."/>
            <person name="Weissenberger G."/>
            <person name="Wu Y."/>
            <person name="Xin Y."/>
            <person name="Han Y."/>
            <person name="Campbell C."/>
            <person name="Brown A."/>
            <person name="Sullivan B."/>
            <person name="Shelton J."/>
            <person name="Brown S."/>
            <person name="Dudchenko O."/>
            <person name="Machol I."/>
            <person name="Durand N."/>
            <person name="Shamim M."/>
            <person name="Lieberman A."/>
            <person name="Muzny D.M."/>
            <person name="Richards S."/>
            <person name="Yoder A."/>
            <person name="Worley K.C."/>
            <person name="Rogers J."/>
            <person name="Gibbs R.A."/>
        </authorList>
    </citation>
    <scope>NUCLEOTIDE SEQUENCE [LARGE SCALE GENOMIC DNA]</scope>
</reference>
<evidence type="ECO:0000256" key="8">
    <source>
        <dbReference type="ARBA" id="ARBA00022989"/>
    </source>
</evidence>
<dbReference type="InterPro" id="IPR019402">
    <property type="entry name" value="CWH43_N"/>
</dbReference>
<dbReference type="Pfam" id="PF10277">
    <property type="entry name" value="Frag1"/>
    <property type="match status" value="1"/>
</dbReference>
<feature type="transmembrane region" description="Helical" evidence="14">
    <location>
        <begin position="188"/>
        <end position="207"/>
    </location>
</feature>
<evidence type="ECO:0000256" key="13">
    <source>
        <dbReference type="ARBA" id="ARBA00045144"/>
    </source>
</evidence>
<feature type="transmembrane region" description="Helical" evidence="14">
    <location>
        <begin position="154"/>
        <end position="176"/>
    </location>
</feature>
<feature type="domain" description="CWH43-like N-terminal" evidence="15">
    <location>
        <begin position="5"/>
        <end position="205"/>
    </location>
</feature>
<comment type="similarity">
    <text evidence="4">Belongs to the DRAM/TMEM150 family.</text>
</comment>